<proteinExistence type="predicted"/>
<organism evidence="2 3">
    <name type="scientific">Caenorhabditis elegans</name>
    <dbReference type="NCBI Taxonomy" id="6239"/>
    <lineage>
        <taxon>Eukaryota</taxon>
        <taxon>Metazoa</taxon>
        <taxon>Ecdysozoa</taxon>
        <taxon>Nematoda</taxon>
        <taxon>Chromadorea</taxon>
        <taxon>Rhabditida</taxon>
        <taxon>Rhabditina</taxon>
        <taxon>Rhabditomorpha</taxon>
        <taxon>Rhabditoidea</taxon>
        <taxon>Rhabditidae</taxon>
        <taxon>Peloderinae</taxon>
        <taxon>Caenorhabditis</taxon>
    </lineage>
</organism>
<sequence length="130" mass="14579">MFLILLIISLTQVISKPIYSNEIVENQMSAIKSAAESNNFSLLLKLVSPSVFELEDGERVRKAFFSAKLLLMDSKFERPGIVATVTESGKYTSQIRMKRSKESETGWILIAAGFLECMINNDSESFCLDD</sequence>
<dbReference type="OrthoDB" id="5863879at2759"/>
<feature type="signal peptide" evidence="1">
    <location>
        <begin position="1"/>
        <end position="15"/>
    </location>
</feature>
<feature type="chain" id="PRO_5013107851" evidence="1">
    <location>
        <begin position="16"/>
        <end position="130"/>
    </location>
</feature>
<name>Q7YTS5_CAEEL</name>
<keyword evidence="3" id="KW-1185">Reference proteome</keyword>
<dbReference type="WormBase" id="C34E11.4">
    <property type="protein sequence ID" value="CE34736"/>
    <property type="gene ID" value="WBGene00007937"/>
</dbReference>
<dbReference type="eggNOG" id="KOG0600">
    <property type="taxonomic scope" value="Eukaryota"/>
</dbReference>
<gene>
    <name evidence="2 4" type="ORF">C34E11.4</name>
    <name evidence="2" type="ORF">CELE_C34E11.4</name>
</gene>
<reference evidence="2 3" key="1">
    <citation type="journal article" date="1998" name="Science">
        <title>Genome sequence of the nematode C. elegans: a platform for investigating biology.</title>
        <authorList>
            <consortium name="The C. elegans sequencing consortium"/>
            <person name="Sulson J.E."/>
            <person name="Waterston R."/>
        </authorList>
    </citation>
    <scope>NUCLEOTIDE SEQUENCE [LARGE SCALE GENOMIC DNA]</scope>
    <source>
        <strain evidence="2 3">Bristol N2</strain>
    </source>
</reference>
<dbReference type="STRING" id="6239.C34E11.4.1"/>
<dbReference type="OMA" id="ECMINND"/>
<accession>Q7YTS5</accession>
<dbReference type="FunCoup" id="Q7YTS5">
    <property type="interactions" value="298"/>
</dbReference>
<dbReference type="HOGENOM" id="CLU_1919027_0_0_1"/>
<dbReference type="GeneID" id="3565303"/>
<evidence type="ECO:0000313" key="2">
    <source>
        <dbReference type="EMBL" id="CAE17693.1"/>
    </source>
</evidence>
<dbReference type="EMBL" id="BX284606">
    <property type="protein sequence ID" value="CAE17693.1"/>
    <property type="molecule type" value="Genomic_DNA"/>
</dbReference>
<dbReference type="RefSeq" id="NP_001024440.1">
    <property type="nucleotide sequence ID" value="NM_001029269.5"/>
</dbReference>
<protein>
    <submittedName>
        <fullName evidence="2">DUF4864 domain-containing protein</fullName>
    </submittedName>
</protein>
<dbReference type="UCSC" id="C34E11.4">
    <property type="organism name" value="c. elegans"/>
</dbReference>
<dbReference type="Proteomes" id="UP000001940">
    <property type="component" value="Chromosome X"/>
</dbReference>
<dbReference type="AGR" id="WB:WBGene00007937"/>
<dbReference type="InParanoid" id="Q7YTS5"/>
<evidence type="ECO:0000256" key="1">
    <source>
        <dbReference type="SAM" id="SignalP"/>
    </source>
</evidence>
<dbReference type="Bgee" id="WBGene00007937">
    <property type="expression patterns" value="Expressed in adult organism and 2 other cell types or tissues"/>
</dbReference>
<dbReference type="CTD" id="3565303"/>
<evidence type="ECO:0000313" key="4">
    <source>
        <dbReference type="WormBase" id="C34E11.4"/>
    </source>
</evidence>
<evidence type="ECO:0000313" key="3">
    <source>
        <dbReference type="Proteomes" id="UP000001940"/>
    </source>
</evidence>
<dbReference type="PaxDb" id="6239-C34E11.4"/>
<keyword evidence="1" id="KW-0732">Signal</keyword>
<dbReference type="AlphaFoldDB" id="Q7YTS5"/>
<dbReference type="KEGG" id="cel:CELE_C34E11.4"/>